<comment type="caution">
    <text evidence="4">The sequence shown here is derived from an EMBL/GenBank/DDBJ whole genome shotgun (WGS) entry which is preliminary data.</text>
</comment>
<gene>
    <name evidence="4" type="ORF">LSH36_895g01090</name>
</gene>
<name>A0AAD9MRN2_9ANNE</name>
<dbReference type="Proteomes" id="UP001208570">
    <property type="component" value="Unassembled WGS sequence"/>
</dbReference>
<dbReference type="SUPFAM" id="SSF57756">
    <property type="entry name" value="Retrovirus zinc finger-like domains"/>
    <property type="match status" value="1"/>
</dbReference>
<feature type="region of interest" description="Disordered" evidence="2">
    <location>
        <begin position="1"/>
        <end position="57"/>
    </location>
</feature>
<evidence type="ECO:0000259" key="3">
    <source>
        <dbReference type="PROSITE" id="PS50158"/>
    </source>
</evidence>
<feature type="domain" description="CCHC-type" evidence="3">
    <location>
        <begin position="207"/>
        <end position="221"/>
    </location>
</feature>
<dbReference type="InterPro" id="IPR036875">
    <property type="entry name" value="Znf_CCHC_sf"/>
</dbReference>
<feature type="compositionally biased region" description="Polar residues" evidence="2">
    <location>
        <begin position="472"/>
        <end position="484"/>
    </location>
</feature>
<reference evidence="4" key="1">
    <citation type="journal article" date="2023" name="Mol. Biol. Evol.">
        <title>Third-Generation Sequencing Reveals the Adaptive Role of the Epigenome in Three Deep-Sea Polychaetes.</title>
        <authorList>
            <person name="Perez M."/>
            <person name="Aroh O."/>
            <person name="Sun Y."/>
            <person name="Lan Y."/>
            <person name="Juniper S.K."/>
            <person name="Young C.R."/>
            <person name="Angers B."/>
            <person name="Qian P.Y."/>
        </authorList>
    </citation>
    <scope>NUCLEOTIDE SEQUENCE</scope>
    <source>
        <strain evidence="4">P08H-3</strain>
    </source>
</reference>
<dbReference type="GO" id="GO:0003676">
    <property type="term" value="F:nucleic acid binding"/>
    <property type="evidence" value="ECO:0007669"/>
    <property type="project" value="InterPro"/>
</dbReference>
<evidence type="ECO:0000313" key="5">
    <source>
        <dbReference type="Proteomes" id="UP001208570"/>
    </source>
</evidence>
<dbReference type="PROSITE" id="PS50158">
    <property type="entry name" value="ZF_CCHC"/>
    <property type="match status" value="1"/>
</dbReference>
<sequence>MDTSAPRPDIPESQGPEETSMEGFTIVKNKRTRDQSPKTVSPLRKHPRPNGNPEPKQVSIRFKIRIIKTEGWASAFEIALALFKTYPHLELAQTINKEGHTILSTFIEKTRDYVVSITKLTGRTVKFEQLEDGPPEKRYAIVGVPLEVEPDYFIGLHHITKAVRIVKAGTPTTCMVLTTTRPPPEKIRIGFGPHLNVRPYVPDPPQCYRCYRWGHVAKSCRYGPRCYHCGRGHKKTAPCPSKPLEPVCLNCRQKHATAYRGCPARMEQVTSAQLRLGVTPRPKPLPLATTPAIPNPWTRTAQPARATLPASMPTASHPWTKNVSQDYNLATDFPVLTSVTQETTPVSIQQPSTPPTNRPETNMASAVAAIMAHMSHIWSLMNKVTELIKILPDDLKKNAAVALKDVQQKTTEGTLLQTVLEKVKTPKQTPSPTPRRNTTPKTKAPSTHDQVSPSKTSPKPVKKPASKISHQAPISASPPGTSEGSMVEEACS</sequence>
<feature type="compositionally biased region" description="Low complexity" evidence="2">
    <location>
        <begin position="434"/>
        <end position="445"/>
    </location>
</feature>
<proteinExistence type="predicted"/>
<evidence type="ECO:0000256" key="2">
    <source>
        <dbReference type="SAM" id="MobiDB-lite"/>
    </source>
</evidence>
<keyword evidence="1" id="KW-0862">Zinc</keyword>
<evidence type="ECO:0000256" key="1">
    <source>
        <dbReference type="PROSITE-ProRule" id="PRU00047"/>
    </source>
</evidence>
<organism evidence="4 5">
    <name type="scientific">Paralvinella palmiformis</name>
    <dbReference type="NCBI Taxonomy" id="53620"/>
    <lineage>
        <taxon>Eukaryota</taxon>
        <taxon>Metazoa</taxon>
        <taxon>Spiralia</taxon>
        <taxon>Lophotrochozoa</taxon>
        <taxon>Annelida</taxon>
        <taxon>Polychaeta</taxon>
        <taxon>Sedentaria</taxon>
        <taxon>Canalipalpata</taxon>
        <taxon>Terebellida</taxon>
        <taxon>Terebelliformia</taxon>
        <taxon>Alvinellidae</taxon>
        <taxon>Paralvinella</taxon>
    </lineage>
</organism>
<dbReference type="GO" id="GO:0008270">
    <property type="term" value="F:zinc ion binding"/>
    <property type="evidence" value="ECO:0007669"/>
    <property type="project" value="UniProtKB-KW"/>
</dbReference>
<feature type="region of interest" description="Disordered" evidence="2">
    <location>
        <begin position="420"/>
        <end position="492"/>
    </location>
</feature>
<dbReference type="AlphaFoldDB" id="A0AAD9MRN2"/>
<accession>A0AAD9MRN2</accession>
<dbReference type="InterPro" id="IPR001878">
    <property type="entry name" value="Znf_CCHC"/>
</dbReference>
<keyword evidence="1" id="KW-0479">Metal-binding</keyword>
<keyword evidence="1" id="KW-0863">Zinc-finger</keyword>
<dbReference type="EMBL" id="JAODUP010000895">
    <property type="protein sequence ID" value="KAK2142945.1"/>
    <property type="molecule type" value="Genomic_DNA"/>
</dbReference>
<evidence type="ECO:0000313" key="4">
    <source>
        <dbReference type="EMBL" id="KAK2142945.1"/>
    </source>
</evidence>
<keyword evidence="5" id="KW-1185">Reference proteome</keyword>
<feature type="region of interest" description="Disordered" evidence="2">
    <location>
        <begin position="278"/>
        <end position="298"/>
    </location>
</feature>
<protein>
    <recommendedName>
        <fullName evidence="3">CCHC-type domain-containing protein</fullName>
    </recommendedName>
</protein>